<dbReference type="Pfam" id="PF22632">
    <property type="entry name" value="BphC_D1"/>
    <property type="match status" value="1"/>
</dbReference>
<evidence type="ECO:0000259" key="1">
    <source>
        <dbReference type="PROSITE" id="PS51819"/>
    </source>
</evidence>
<dbReference type="InterPro" id="IPR029068">
    <property type="entry name" value="Glyas_Bleomycin-R_OHBP_Dase"/>
</dbReference>
<feature type="domain" description="VOC" evidence="1">
    <location>
        <begin position="141"/>
        <end position="260"/>
    </location>
</feature>
<dbReference type="RefSeq" id="WP_369227025.1">
    <property type="nucleotide sequence ID" value="NZ_CP163441.1"/>
</dbReference>
<sequence>MRLHGLGYVGLQSTEAGEWKTVGPDVFGMQVGETPDGVTRLRLDSRGYRFALHPGPDNRLLYVGWDAGYAQDLAHAREHLVAQGVEVHEGDADLRSARQVLDLFWFTDPFGVRHEIFTGQHFGDRIFHGTRATTEFNTENGLGHAVFVVPDLQQAVAFWRDVMGFETTDVIKLRVPDTEMWFLRCNERHHCVAFMAIPGLVGLDHVMVESTSMSEVGQAYQAAKRHGLKMQLELGEHYMDRTTSFYARVPGGWTLELGWGAQLTDEQWVTRYFDVSRPGASSEVWGHEFQRETGPAEVVRPVGT</sequence>
<dbReference type="Gene3D" id="3.10.180.10">
    <property type="entry name" value="2,3-Dihydroxybiphenyl 1,2-Dioxygenase, domain 1"/>
    <property type="match status" value="2"/>
</dbReference>
<evidence type="ECO:0000313" key="2">
    <source>
        <dbReference type="EMBL" id="XDQ48200.1"/>
    </source>
</evidence>
<name>A0AB39R3A2_9ACTN</name>
<dbReference type="EMBL" id="CP163441">
    <property type="protein sequence ID" value="XDQ48200.1"/>
    <property type="molecule type" value="Genomic_DNA"/>
</dbReference>
<dbReference type="AlphaFoldDB" id="A0AB39R3A2"/>
<organism evidence="2">
    <name type="scientific">Streptomyces sp. R39</name>
    <dbReference type="NCBI Taxonomy" id="3238631"/>
    <lineage>
        <taxon>Bacteria</taxon>
        <taxon>Bacillati</taxon>
        <taxon>Actinomycetota</taxon>
        <taxon>Actinomycetes</taxon>
        <taxon>Kitasatosporales</taxon>
        <taxon>Streptomycetaceae</taxon>
        <taxon>Streptomyces</taxon>
    </lineage>
</organism>
<feature type="domain" description="VOC" evidence="1">
    <location>
        <begin position="5"/>
        <end position="119"/>
    </location>
</feature>
<dbReference type="SUPFAM" id="SSF54593">
    <property type="entry name" value="Glyoxalase/Bleomycin resistance protein/Dihydroxybiphenyl dioxygenase"/>
    <property type="match status" value="2"/>
</dbReference>
<gene>
    <name evidence="2" type="ORF">AB5J52_41380</name>
</gene>
<dbReference type="InterPro" id="IPR004360">
    <property type="entry name" value="Glyas_Fos-R_dOase_dom"/>
</dbReference>
<dbReference type="InterPro" id="IPR037523">
    <property type="entry name" value="VOC_core"/>
</dbReference>
<dbReference type="PROSITE" id="PS51819">
    <property type="entry name" value="VOC"/>
    <property type="match status" value="2"/>
</dbReference>
<dbReference type="Pfam" id="PF00903">
    <property type="entry name" value="Glyoxalase"/>
    <property type="match status" value="1"/>
</dbReference>
<proteinExistence type="predicted"/>
<protein>
    <submittedName>
        <fullName evidence="2">VOC family protein</fullName>
    </submittedName>
</protein>
<reference evidence="2" key="1">
    <citation type="submission" date="2024-07" db="EMBL/GenBank/DDBJ databases">
        <authorList>
            <person name="Yu S.T."/>
        </authorList>
    </citation>
    <scope>NUCLEOTIDE SEQUENCE</scope>
    <source>
        <strain evidence="2">R39</strain>
    </source>
</reference>
<accession>A0AB39R3A2</accession>
<dbReference type="CDD" id="cd07252">
    <property type="entry name" value="BphC1-RGP6_N_like"/>
    <property type="match status" value="1"/>
</dbReference>